<evidence type="ECO:0000313" key="2">
    <source>
        <dbReference type="Proteomes" id="UP001497382"/>
    </source>
</evidence>
<proteinExistence type="predicted"/>
<evidence type="ECO:0000313" key="1">
    <source>
        <dbReference type="EMBL" id="CAL1301995.1"/>
    </source>
</evidence>
<comment type="caution">
    <text evidence="1">The sequence shown here is derived from an EMBL/GenBank/DDBJ whole genome shotgun (WGS) entry which is preliminary data.</text>
</comment>
<organism evidence="1 2">
    <name type="scientific">Larinioides sclopetarius</name>
    <dbReference type="NCBI Taxonomy" id="280406"/>
    <lineage>
        <taxon>Eukaryota</taxon>
        <taxon>Metazoa</taxon>
        <taxon>Ecdysozoa</taxon>
        <taxon>Arthropoda</taxon>
        <taxon>Chelicerata</taxon>
        <taxon>Arachnida</taxon>
        <taxon>Araneae</taxon>
        <taxon>Araneomorphae</taxon>
        <taxon>Entelegynae</taxon>
        <taxon>Araneoidea</taxon>
        <taxon>Araneidae</taxon>
        <taxon>Larinioides</taxon>
    </lineage>
</organism>
<accession>A0AAV2C2B3</accession>
<protein>
    <submittedName>
        <fullName evidence="1">Uncharacterized protein</fullName>
    </submittedName>
</protein>
<dbReference type="EMBL" id="CAXIEN010001055">
    <property type="protein sequence ID" value="CAL1301995.1"/>
    <property type="molecule type" value="Genomic_DNA"/>
</dbReference>
<gene>
    <name evidence="1" type="ORF">LARSCL_LOCUS22825</name>
</gene>
<name>A0AAV2C2B3_9ARAC</name>
<keyword evidence="2" id="KW-1185">Reference proteome</keyword>
<sequence length="19" mass="2346">MKNRMNVEHVVNDFQKRSI</sequence>
<dbReference type="Proteomes" id="UP001497382">
    <property type="component" value="Unassembled WGS sequence"/>
</dbReference>
<dbReference type="AlphaFoldDB" id="A0AAV2C2B3"/>
<reference evidence="1 2" key="1">
    <citation type="submission" date="2024-04" db="EMBL/GenBank/DDBJ databases">
        <authorList>
            <person name="Rising A."/>
            <person name="Reimegard J."/>
            <person name="Sonavane S."/>
            <person name="Akerstrom W."/>
            <person name="Nylinder S."/>
            <person name="Hedman E."/>
            <person name="Kallberg Y."/>
        </authorList>
    </citation>
    <scope>NUCLEOTIDE SEQUENCE [LARGE SCALE GENOMIC DNA]</scope>
</reference>